<evidence type="ECO:0000259" key="6">
    <source>
        <dbReference type="Pfam" id="PF13407"/>
    </source>
</evidence>
<dbReference type="InterPro" id="IPR028082">
    <property type="entry name" value="Peripla_BP_I"/>
</dbReference>
<dbReference type="CDD" id="cd06309">
    <property type="entry name" value="PBP1_galactofuranose_YtfQ-like"/>
    <property type="match status" value="1"/>
</dbReference>
<comment type="subcellular location">
    <subcellularLocation>
        <location evidence="1">Cell envelope</location>
    </subcellularLocation>
</comment>
<evidence type="ECO:0000313" key="10">
    <source>
        <dbReference type="Proteomes" id="UP000261231"/>
    </source>
</evidence>
<reference evidence="9 10" key="1">
    <citation type="submission" date="2018-08" db="EMBL/GenBank/DDBJ databases">
        <title>A genome reference for cultivated species of the human gut microbiota.</title>
        <authorList>
            <person name="Zou Y."/>
            <person name="Xue W."/>
            <person name="Luo G."/>
        </authorList>
    </citation>
    <scope>NUCLEOTIDE SEQUENCE [LARGE SCALE GENOMIC DNA]</scope>
    <source>
        <strain evidence="7 9">AF45-17</strain>
        <strain evidence="8 10">AM28-39</strain>
    </source>
</reference>
<evidence type="ECO:0000313" key="8">
    <source>
        <dbReference type="EMBL" id="RGC45823.1"/>
    </source>
</evidence>
<feature type="chain" id="PRO_5038233528" evidence="5">
    <location>
        <begin position="28"/>
        <end position="368"/>
    </location>
</feature>
<dbReference type="PROSITE" id="PS51257">
    <property type="entry name" value="PROKAR_LIPOPROTEIN"/>
    <property type="match status" value="1"/>
</dbReference>
<dbReference type="Pfam" id="PF13407">
    <property type="entry name" value="Peripla_BP_4"/>
    <property type="match status" value="1"/>
</dbReference>
<dbReference type="InterPro" id="IPR025997">
    <property type="entry name" value="SBP_2_dom"/>
</dbReference>
<feature type="signal peptide" evidence="5">
    <location>
        <begin position="1"/>
        <end position="27"/>
    </location>
</feature>
<dbReference type="PANTHER" id="PTHR46847:SF3">
    <property type="entry name" value="GALACTOFURANOSE-BINDING PROTEIN YTFQ"/>
    <property type="match status" value="1"/>
</dbReference>
<dbReference type="Gene3D" id="3.40.50.2300">
    <property type="match status" value="2"/>
</dbReference>
<dbReference type="OrthoDB" id="9814427at2"/>
<accession>A0A3E2XLL3</accession>
<feature type="region of interest" description="Disordered" evidence="4">
    <location>
        <begin position="28"/>
        <end position="51"/>
    </location>
</feature>
<dbReference type="EMBL" id="QVFD01000010">
    <property type="protein sequence ID" value="RGC45823.1"/>
    <property type="molecule type" value="Genomic_DNA"/>
</dbReference>
<evidence type="ECO:0000313" key="7">
    <source>
        <dbReference type="EMBL" id="RGB82407.1"/>
    </source>
</evidence>
<dbReference type="GO" id="GO:0030313">
    <property type="term" value="C:cell envelope"/>
    <property type="evidence" value="ECO:0007669"/>
    <property type="project" value="UniProtKB-SubCell"/>
</dbReference>
<sequence>MKKRFLGVLLSVAMVAAVLAGCGSSGAKETAAPAGSETEAASEAASGETEAAGNTGDVITVGFSQVGAESDWRTANSESMKSTFSTENGYNLIFDDAQQKQENQIAAIRNFIQQEVDYIVLAPVTESGWDTVLQEAKDAEIPVIIVDRMVNVSDDSLYTAWVGSNFKLEGQKACEWLKQYAAAKNMSEVNIVDIQGTIGASAQIGRTEALNEAVEANGWNLLAQQTGEFTQAKGQEVMESMLKQYDNINVVYCENDNEAFGAIEAIKAAGKTVGPDGDILVMSFDTTKQGITDTLSGDIIVNTECNPLHGPRVEQIIKQLQAGETPEKQAYVEEGIYAHGSDVASVSIDGTDYEVTEVTQDVVDARAY</sequence>
<evidence type="ECO:0000256" key="3">
    <source>
        <dbReference type="ARBA" id="ARBA00022729"/>
    </source>
</evidence>
<dbReference type="RefSeq" id="WP_117526432.1">
    <property type="nucleotide sequence ID" value="NZ_QVFD01000010.1"/>
</dbReference>
<organism evidence="8 10">
    <name type="scientific">Coprococcus catus</name>
    <dbReference type="NCBI Taxonomy" id="116085"/>
    <lineage>
        <taxon>Bacteria</taxon>
        <taxon>Bacillati</taxon>
        <taxon>Bacillota</taxon>
        <taxon>Clostridia</taxon>
        <taxon>Lachnospirales</taxon>
        <taxon>Lachnospiraceae</taxon>
        <taxon>Coprococcus</taxon>
    </lineage>
</organism>
<dbReference type="PANTHER" id="PTHR46847">
    <property type="entry name" value="D-ALLOSE-BINDING PERIPLASMIC PROTEIN-RELATED"/>
    <property type="match status" value="1"/>
</dbReference>
<dbReference type="EMBL" id="QVEP01000001">
    <property type="protein sequence ID" value="RGB82407.1"/>
    <property type="molecule type" value="Genomic_DNA"/>
</dbReference>
<comment type="similarity">
    <text evidence="2">Belongs to the bacterial solute-binding protein 2 family.</text>
</comment>
<feature type="compositionally biased region" description="Low complexity" evidence="4">
    <location>
        <begin position="29"/>
        <end position="51"/>
    </location>
</feature>
<dbReference type="AlphaFoldDB" id="A0A3E2XLL3"/>
<dbReference type="GO" id="GO:0030246">
    <property type="term" value="F:carbohydrate binding"/>
    <property type="evidence" value="ECO:0007669"/>
    <property type="project" value="UniProtKB-ARBA"/>
</dbReference>
<proteinExistence type="inferred from homology"/>
<comment type="caution">
    <text evidence="8">The sequence shown here is derived from an EMBL/GenBank/DDBJ whole genome shotgun (WGS) entry which is preliminary data.</text>
</comment>
<protein>
    <submittedName>
        <fullName evidence="8">LacI family transcriptional regulator</fullName>
    </submittedName>
</protein>
<keyword evidence="10" id="KW-1185">Reference proteome</keyword>
<feature type="domain" description="Periplasmic binding protein" evidence="6">
    <location>
        <begin position="61"/>
        <end position="298"/>
    </location>
</feature>
<keyword evidence="3 5" id="KW-0732">Signal</keyword>
<dbReference type="Proteomes" id="UP000261231">
    <property type="component" value="Unassembled WGS sequence"/>
</dbReference>
<evidence type="ECO:0000256" key="4">
    <source>
        <dbReference type="SAM" id="MobiDB-lite"/>
    </source>
</evidence>
<evidence type="ECO:0000313" key="9">
    <source>
        <dbReference type="Proteomes" id="UP000260773"/>
    </source>
</evidence>
<dbReference type="Proteomes" id="UP000260773">
    <property type="component" value="Unassembled WGS sequence"/>
</dbReference>
<name>A0A3E2XLL3_9FIRM</name>
<evidence type="ECO:0000256" key="2">
    <source>
        <dbReference type="ARBA" id="ARBA00007639"/>
    </source>
</evidence>
<evidence type="ECO:0000256" key="5">
    <source>
        <dbReference type="SAM" id="SignalP"/>
    </source>
</evidence>
<evidence type="ECO:0000256" key="1">
    <source>
        <dbReference type="ARBA" id="ARBA00004196"/>
    </source>
</evidence>
<gene>
    <name evidence="7" type="ORF">DW070_00185</name>
    <name evidence="8" type="ORF">DW747_10740</name>
</gene>
<dbReference type="SUPFAM" id="SSF53822">
    <property type="entry name" value="Periplasmic binding protein-like I"/>
    <property type="match status" value="1"/>
</dbReference>